<proteinExistence type="predicted"/>
<dbReference type="GO" id="GO:0016788">
    <property type="term" value="F:hydrolase activity, acting on ester bonds"/>
    <property type="evidence" value="ECO:0007669"/>
    <property type="project" value="UniProtKB-ARBA"/>
</dbReference>
<dbReference type="GO" id="GO:0006508">
    <property type="term" value="P:proteolysis"/>
    <property type="evidence" value="ECO:0007669"/>
    <property type="project" value="InterPro"/>
</dbReference>
<feature type="domain" description="Serine aminopeptidase S33" evidence="2">
    <location>
        <begin position="52"/>
        <end position="154"/>
    </location>
</feature>
<name>A0A383DY30_9ZZZZ</name>
<evidence type="ECO:0000259" key="2">
    <source>
        <dbReference type="Pfam" id="PF12146"/>
    </source>
</evidence>
<dbReference type="SUPFAM" id="SSF53474">
    <property type="entry name" value="alpha/beta-Hydrolases"/>
    <property type="match status" value="1"/>
</dbReference>
<dbReference type="PANTHER" id="PTHR22946:SF9">
    <property type="entry name" value="POLYKETIDE TRANSFERASE AF380"/>
    <property type="match status" value="1"/>
</dbReference>
<dbReference type="AlphaFoldDB" id="A0A383DY30"/>
<dbReference type="Gene3D" id="3.40.50.1820">
    <property type="entry name" value="alpha/beta hydrolase"/>
    <property type="match status" value="1"/>
</dbReference>
<dbReference type="InterPro" id="IPR029058">
    <property type="entry name" value="AB_hydrolase_fold"/>
</dbReference>
<organism evidence="3">
    <name type="scientific">marine metagenome</name>
    <dbReference type="NCBI Taxonomy" id="408172"/>
    <lineage>
        <taxon>unclassified sequences</taxon>
        <taxon>metagenomes</taxon>
        <taxon>ecological metagenomes</taxon>
    </lineage>
</organism>
<sequence length="156" mass="15868">MKATAIFGVALVGLMLAMPVSAQSMDVDLKAADGVTLKATYSSPGRPGPGMLLIHQCNMDRKSWAGITAELVSAGIHVLTLDLRGFGDSGGEGMSGGFPTLLQKSAGDSDMAFEYLAAQSGVDRSRMGVGGASCGGMINGDLAARKEGGQALMLLS</sequence>
<reference evidence="3" key="1">
    <citation type="submission" date="2018-05" db="EMBL/GenBank/DDBJ databases">
        <authorList>
            <person name="Lanie J.A."/>
            <person name="Ng W.-L."/>
            <person name="Kazmierczak K.M."/>
            <person name="Andrzejewski T.M."/>
            <person name="Davidsen T.M."/>
            <person name="Wayne K.J."/>
            <person name="Tettelin H."/>
            <person name="Glass J.I."/>
            <person name="Rusch D."/>
            <person name="Podicherti R."/>
            <person name="Tsui H.-C.T."/>
            <person name="Winkler M.E."/>
        </authorList>
    </citation>
    <scope>NUCLEOTIDE SEQUENCE</scope>
</reference>
<protein>
    <recommendedName>
        <fullName evidence="2">Serine aminopeptidase S33 domain-containing protein</fullName>
    </recommendedName>
</protein>
<dbReference type="Pfam" id="PF12146">
    <property type="entry name" value="Hydrolase_4"/>
    <property type="match status" value="1"/>
</dbReference>
<dbReference type="InterPro" id="IPR002471">
    <property type="entry name" value="Pept_S9_AS"/>
</dbReference>
<dbReference type="InterPro" id="IPR022742">
    <property type="entry name" value="Hydrolase_4"/>
</dbReference>
<feature type="non-terminal residue" evidence="3">
    <location>
        <position position="156"/>
    </location>
</feature>
<accession>A0A383DY30</accession>
<dbReference type="GO" id="GO:0004252">
    <property type="term" value="F:serine-type endopeptidase activity"/>
    <property type="evidence" value="ECO:0007669"/>
    <property type="project" value="InterPro"/>
</dbReference>
<gene>
    <name evidence="3" type="ORF">METZ01_LOCUS502311</name>
</gene>
<dbReference type="PROSITE" id="PS00708">
    <property type="entry name" value="PRO_ENDOPEP_SER"/>
    <property type="match status" value="1"/>
</dbReference>
<evidence type="ECO:0000313" key="3">
    <source>
        <dbReference type="EMBL" id="SVE49457.1"/>
    </source>
</evidence>
<dbReference type="EMBL" id="UINC01221213">
    <property type="protein sequence ID" value="SVE49457.1"/>
    <property type="molecule type" value="Genomic_DNA"/>
</dbReference>
<evidence type="ECO:0000256" key="1">
    <source>
        <dbReference type="ARBA" id="ARBA00022801"/>
    </source>
</evidence>
<keyword evidence="1" id="KW-0378">Hydrolase</keyword>
<dbReference type="InterPro" id="IPR050261">
    <property type="entry name" value="FrsA_esterase"/>
</dbReference>
<dbReference type="PANTHER" id="PTHR22946">
    <property type="entry name" value="DIENELACTONE HYDROLASE DOMAIN-CONTAINING PROTEIN-RELATED"/>
    <property type="match status" value="1"/>
</dbReference>